<dbReference type="InterPro" id="IPR050416">
    <property type="entry name" value="FAD-linked_Oxidoreductase"/>
</dbReference>
<dbReference type="PANTHER" id="PTHR42973">
    <property type="entry name" value="BINDING OXIDOREDUCTASE, PUTATIVE (AFU_ORTHOLOGUE AFUA_1G17690)-RELATED"/>
    <property type="match status" value="1"/>
</dbReference>
<dbReference type="PANTHER" id="PTHR42973:SF39">
    <property type="entry name" value="FAD-BINDING PCMH-TYPE DOMAIN-CONTAINING PROTEIN"/>
    <property type="match status" value="1"/>
</dbReference>
<dbReference type="SUPFAM" id="SSF56176">
    <property type="entry name" value="FAD-binding/transporter-associated domain-like"/>
    <property type="match status" value="1"/>
</dbReference>
<dbReference type="Gene3D" id="3.30.465.10">
    <property type="match status" value="1"/>
</dbReference>
<evidence type="ECO:0000259" key="6">
    <source>
        <dbReference type="PROSITE" id="PS51387"/>
    </source>
</evidence>
<reference evidence="8" key="1">
    <citation type="submission" date="2023-12" db="EMBL/GenBank/DDBJ databases">
        <title>Novel species in genus Nocardioides.</title>
        <authorList>
            <person name="Zhou H."/>
        </authorList>
    </citation>
    <scope>NUCLEOTIDE SEQUENCE [LARGE SCALE GENOMIC DNA]</scope>
    <source>
        <strain evidence="8">HM61</strain>
    </source>
</reference>
<feature type="domain" description="FAD-binding PCMH-type" evidence="6">
    <location>
        <begin position="48"/>
        <end position="220"/>
    </location>
</feature>
<proteinExistence type="inferred from homology"/>
<evidence type="ECO:0000256" key="3">
    <source>
        <dbReference type="ARBA" id="ARBA00022630"/>
    </source>
</evidence>
<keyword evidence="3" id="KW-0285">Flavoprotein</keyword>
<name>A0ABZ0ZN76_9ACTN</name>
<evidence type="ECO:0000313" key="7">
    <source>
        <dbReference type="EMBL" id="WQQ25249.1"/>
    </source>
</evidence>
<keyword evidence="8" id="KW-1185">Reference proteome</keyword>
<evidence type="ECO:0000256" key="2">
    <source>
        <dbReference type="ARBA" id="ARBA00005466"/>
    </source>
</evidence>
<keyword evidence="5" id="KW-0560">Oxidoreductase</keyword>
<evidence type="ECO:0000256" key="5">
    <source>
        <dbReference type="ARBA" id="ARBA00023002"/>
    </source>
</evidence>
<dbReference type="Pfam" id="PF01565">
    <property type="entry name" value="FAD_binding_4"/>
    <property type="match status" value="1"/>
</dbReference>
<comment type="cofactor">
    <cofactor evidence="1">
        <name>FAD</name>
        <dbReference type="ChEBI" id="CHEBI:57692"/>
    </cofactor>
</comment>
<dbReference type="Gene3D" id="3.30.43.10">
    <property type="entry name" value="Uridine Diphospho-n-acetylenolpyruvylglucosamine Reductase, domain 2"/>
    <property type="match status" value="1"/>
</dbReference>
<gene>
    <name evidence="7" type="ORF">SHK19_14905</name>
</gene>
<dbReference type="InterPro" id="IPR036318">
    <property type="entry name" value="FAD-bd_PCMH-like_sf"/>
</dbReference>
<organism evidence="7 8">
    <name type="scientific">Nocardioides bizhenqiangii</name>
    <dbReference type="NCBI Taxonomy" id="3095076"/>
    <lineage>
        <taxon>Bacteria</taxon>
        <taxon>Bacillati</taxon>
        <taxon>Actinomycetota</taxon>
        <taxon>Actinomycetes</taxon>
        <taxon>Propionibacteriales</taxon>
        <taxon>Nocardioidaceae</taxon>
        <taxon>Nocardioides</taxon>
    </lineage>
</organism>
<dbReference type="Gene3D" id="3.40.462.20">
    <property type="match status" value="1"/>
</dbReference>
<dbReference type="InterPro" id="IPR016166">
    <property type="entry name" value="FAD-bd_PCMH"/>
</dbReference>
<protein>
    <submittedName>
        <fullName evidence="7">FAD-binding protein</fullName>
    </submittedName>
</protein>
<keyword evidence="4" id="KW-0274">FAD</keyword>
<dbReference type="Proteomes" id="UP001327225">
    <property type="component" value="Chromosome"/>
</dbReference>
<evidence type="ECO:0000256" key="4">
    <source>
        <dbReference type="ARBA" id="ARBA00022827"/>
    </source>
</evidence>
<dbReference type="InterPro" id="IPR016167">
    <property type="entry name" value="FAD-bd_PCMH_sub1"/>
</dbReference>
<dbReference type="RefSeq" id="WP_322455766.1">
    <property type="nucleotide sequence ID" value="NZ_CP141059.1"/>
</dbReference>
<dbReference type="EMBL" id="CP141059">
    <property type="protein sequence ID" value="WQQ25249.1"/>
    <property type="molecule type" value="Genomic_DNA"/>
</dbReference>
<sequence length="466" mass="47887">MNSIDINLTTTPSSVDLSALDELVAAGVVHLAGTEAYDAARVAWNLAVDLRPAAVAVPSSADGVAAVIRAATTAGLRVAAMSTGHGSAPLAETAIDDLLLVRLSALTGVTVDGDARVARVLGGTIWEDVVAAAAPYGLTAMHGSAPDVGVVGYLLGGGLSFYGRKHGIAANSLTAVEVVTADGELVRATADEHADLFWAARGGCGGIGVVVAVELTLLPYAEVFAGMLLWDRERAPEVVATWAAWTRTVPDSVTTSLRVMSFPPLPELPPFLSGRDLVVIDGAVLEDDVTAAELLAPLRALTPEVDTFGRMPAAGLLAVHMDPPEPVPAVGEHALLGELDDEALAAFLSQVGPGTSAGLMLAELRHLGGALGRPAEDGGALSRIDGAYALLCIAMAPTPQAVVAGRAAAFSVVRAMARWSRVGLVPTFTEVRVDTSRFHDAEDWARLGRVRAAIDPRGTFSSGNGG</sequence>
<dbReference type="InterPro" id="IPR006094">
    <property type="entry name" value="Oxid_FAD_bind_N"/>
</dbReference>
<comment type="similarity">
    <text evidence="2">Belongs to the oxygen-dependent FAD-linked oxidoreductase family.</text>
</comment>
<dbReference type="PROSITE" id="PS51387">
    <property type="entry name" value="FAD_PCMH"/>
    <property type="match status" value="1"/>
</dbReference>
<accession>A0ABZ0ZN76</accession>
<evidence type="ECO:0000313" key="8">
    <source>
        <dbReference type="Proteomes" id="UP001327225"/>
    </source>
</evidence>
<evidence type="ECO:0000256" key="1">
    <source>
        <dbReference type="ARBA" id="ARBA00001974"/>
    </source>
</evidence>
<dbReference type="InterPro" id="IPR016169">
    <property type="entry name" value="FAD-bd_PCMH_sub2"/>
</dbReference>